<evidence type="ECO:0000259" key="3">
    <source>
        <dbReference type="Pfam" id="PF13717"/>
    </source>
</evidence>
<feature type="compositionally biased region" description="Low complexity" evidence="1">
    <location>
        <begin position="44"/>
        <end position="56"/>
    </location>
</feature>
<evidence type="ECO:0000256" key="2">
    <source>
        <dbReference type="SAM" id="Phobius"/>
    </source>
</evidence>
<organism evidence="4 5">
    <name type="scientific">Pseudothioclava arenosa</name>
    <dbReference type="NCBI Taxonomy" id="1795308"/>
    <lineage>
        <taxon>Bacteria</taxon>
        <taxon>Pseudomonadati</taxon>
        <taxon>Pseudomonadota</taxon>
        <taxon>Alphaproteobacteria</taxon>
        <taxon>Rhodobacterales</taxon>
        <taxon>Paracoccaceae</taxon>
        <taxon>Pseudothioclava</taxon>
    </lineage>
</organism>
<feature type="domain" description="Zinc finger/thioredoxin putative" evidence="3">
    <location>
        <begin position="1"/>
        <end position="35"/>
    </location>
</feature>
<comment type="caution">
    <text evidence="4">The sequence shown here is derived from an EMBL/GenBank/DDBJ whole genome shotgun (WGS) entry which is preliminary data.</text>
</comment>
<evidence type="ECO:0000256" key="1">
    <source>
        <dbReference type="SAM" id="MobiDB-lite"/>
    </source>
</evidence>
<evidence type="ECO:0000313" key="4">
    <source>
        <dbReference type="EMBL" id="PCD75673.1"/>
    </source>
</evidence>
<feature type="compositionally biased region" description="Low complexity" evidence="1">
    <location>
        <begin position="63"/>
        <end position="73"/>
    </location>
</feature>
<dbReference type="Proteomes" id="UP000243507">
    <property type="component" value="Unassembled WGS sequence"/>
</dbReference>
<feature type="compositionally biased region" description="Basic and acidic residues" evidence="1">
    <location>
        <begin position="161"/>
        <end position="175"/>
    </location>
</feature>
<keyword evidence="2" id="KW-0812">Transmembrane</keyword>
<dbReference type="OrthoDB" id="7159357at2"/>
<reference evidence="4 5" key="1">
    <citation type="submission" date="2017-09" db="EMBL/GenBank/DDBJ databases">
        <title>A multilocus sequence analysis scheme for characterization of bacteria in the genus Thioclava.</title>
        <authorList>
            <person name="Liu Y."/>
            <person name="Shao Z."/>
        </authorList>
    </citation>
    <scope>NUCLEOTIDE SEQUENCE [LARGE SCALE GENOMIC DNA]</scope>
    <source>
        <strain evidence="4 5">CAU 1312</strain>
    </source>
</reference>
<sequence>MRLICPNCGAQYEVDDSVIPEDGRDVQCSGCGHGWFQPGKSALAEAEAPETTAAEPDGWDAGAWEAEPEATPEAQPPEPEPMPEPAAAPEPTPEPAAPVADDIEDAIAAMLQDEGSVENPPGTAALSDYFEDSDYDESLSAAPAPGTTPRRPLDDDLLSILREEAERESAHRRAEGTTLETQEDLGLGEPVPPVRPVEPAEPAPREDDAPSYDPELFADLDAEEPEPVPRGRERLPDIEEINSTLTAASDRVPRRPMAADDDADQASGGFRTGFSLVMLIALAGLILYFFAAQIIALVPQLEGALTAYVTTVDTLRLSLDQMVQGLIERFSEKG</sequence>
<keyword evidence="5" id="KW-1185">Reference proteome</keyword>
<dbReference type="EMBL" id="NTJD01000011">
    <property type="protein sequence ID" value="PCD75673.1"/>
    <property type="molecule type" value="Genomic_DNA"/>
</dbReference>
<proteinExistence type="predicted"/>
<evidence type="ECO:0000313" key="5">
    <source>
        <dbReference type="Proteomes" id="UP000243507"/>
    </source>
</evidence>
<keyword evidence="2" id="KW-1133">Transmembrane helix</keyword>
<dbReference type="NCBIfam" id="TIGR02098">
    <property type="entry name" value="MJ0042_CXXC"/>
    <property type="match status" value="1"/>
</dbReference>
<dbReference type="Pfam" id="PF13717">
    <property type="entry name" value="Zn_ribbon_4"/>
    <property type="match status" value="1"/>
</dbReference>
<feature type="transmembrane region" description="Helical" evidence="2">
    <location>
        <begin position="274"/>
        <end position="298"/>
    </location>
</feature>
<dbReference type="InterPro" id="IPR011723">
    <property type="entry name" value="Znf/thioredoxin_put"/>
</dbReference>
<name>A0A2A4CHX5_9RHOB</name>
<dbReference type="AlphaFoldDB" id="A0A2A4CHX5"/>
<feature type="region of interest" description="Disordered" evidence="1">
    <location>
        <begin position="42"/>
        <end position="213"/>
    </location>
</feature>
<dbReference type="RefSeq" id="WP_096434390.1">
    <property type="nucleotide sequence ID" value="NZ_NTJD01000011.1"/>
</dbReference>
<keyword evidence="2" id="KW-0472">Membrane</keyword>
<feature type="compositionally biased region" description="Pro residues" evidence="1">
    <location>
        <begin position="74"/>
        <end position="96"/>
    </location>
</feature>
<gene>
    <name evidence="4" type="ORF">CLN94_13060</name>
</gene>
<accession>A0A2A4CHX5</accession>
<feature type="compositionally biased region" description="Pro residues" evidence="1">
    <location>
        <begin position="190"/>
        <end position="202"/>
    </location>
</feature>
<protein>
    <recommendedName>
        <fullName evidence="3">Zinc finger/thioredoxin putative domain-containing protein</fullName>
    </recommendedName>
</protein>
<feature type="compositionally biased region" description="Low complexity" evidence="1">
    <location>
        <begin position="138"/>
        <end position="150"/>
    </location>
</feature>